<dbReference type="Proteomes" id="UP001189000">
    <property type="component" value="Unassembled WGS sequence"/>
</dbReference>
<evidence type="ECO:0000313" key="8">
    <source>
        <dbReference type="Proteomes" id="UP000189738"/>
    </source>
</evidence>
<evidence type="ECO:0000313" key="5">
    <source>
        <dbReference type="EMBL" id="AQX50239.1"/>
    </source>
</evidence>
<evidence type="ECO:0000256" key="2">
    <source>
        <dbReference type="ARBA" id="ARBA00022803"/>
    </source>
</evidence>
<gene>
    <name evidence="5" type="ORF">AYC66_05910</name>
    <name evidence="7" type="ORF">BAY09_04175</name>
    <name evidence="6" type="ORF">CMU51_17180</name>
</gene>
<dbReference type="AlphaFoldDB" id="A0A1T3D4H6"/>
<evidence type="ECO:0000313" key="6">
    <source>
        <dbReference type="EMBL" id="MDV3665786.1"/>
    </source>
</evidence>
<dbReference type="PROSITE" id="PS50005">
    <property type="entry name" value="TPR"/>
    <property type="match status" value="2"/>
</dbReference>
<feature type="signal peptide" evidence="4">
    <location>
        <begin position="1"/>
        <end position="26"/>
    </location>
</feature>
<feature type="repeat" description="TPR" evidence="3">
    <location>
        <begin position="204"/>
        <end position="237"/>
    </location>
</feature>
<dbReference type="InterPro" id="IPR019734">
    <property type="entry name" value="TPR_rpt"/>
</dbReference>
<reference evidence="7" key="2">
    <citation type="submission" date="2016-06" db="EMBL/GenBank/DDBJ databases">
        <authorList>
            <person name="Nicholson A.C."/>
        </authorList>
    </citation>
    <scope>NUCLEOTIDE SEQUENCE [LARGE SCALE GENOMIC DNA]</scope>
    <source>
        <strain evidence="7">E6809</strain>
    </source>
</reference>
<keyword evidence="4" id="KW-0732">Signal</keyword>
<dbReference type="PANTHER" id="PTHR44858">
    <property type="entry name" value="TETRATRICOPEPTIDE REPEAT PROTEIN 6"/>
    <property type="match status" value="1"/>
</dbReference>
<keyword evidence="2 3" id="KW-0802">TPR repeat</keyword>
<name>A0A1T3D4H6_9FLAO</name>
<evidence type="ECO:0000256" key="4">
    <source>
        <dbReference type="SAM" id="SignalP"/>
    </source>
</evidence>
<dbReference type="EMBL" id="CP014339">
    <property type="protein sequence ID" value="AQX50239.1"/>
    <property type="molecule type" value="Genomic_DNA"/>
</dbReference>
<dbReference type="PANTHER" id="PTHR44858:SF1">
    <property type="entry name" value="UDP-N-ACETYLGLUCOSAMINE--PEPTIDE N-ACETYLGLUCOSAMINYLTRANSFERASE SPINDLY-RELATED"/>
    <property type="match status" value="1"/>
</dbReference>
<dbReference type="SUPFAM" id="SSF48452">
    <property type="entry name" value="TPR-like"/>
    <property type="match status" value="4"/>
</dbReference>
<dbReference type="InterPro" id="IPR011990">
    <property type="entry name" value="TPR-like_helical_dom_sf"/>
</dbReference>
<reference evidence="6" key="3">
    <citation type="submission" date="2023-02" db="EMBL/GenBank/DDBJ databases">
        <title>Elizabethkingia anophelis draft genomes.</title>
        <authorList>
            <person name="Nicholson A.C."/>
            <person name="Whitney A.M."/>
            <person name="Humrighouse B.W."/>
            <person name="Villarma A."/>
            <person name="Bell M."/>
            <person name="Mcquiston J."/>
        </authorList>
    </citation>
    <scope>NUCLEOTIDE SEQUENCE</scope>
    <source>
        <strain evidence="6">B4955</strain>
    </source>
</reference>
<dbReference type="EMBL" id="NWGY01000018">
    <property type="protein sequence ID" value="MDV3665786.1"/>
    <property type="molecule type" value="Genomic_DNA"/>
</dbReference>
<protein>
    <submittedName>
        <fullName evidence="6">Tetratricopeptide repeat protein</fullName>
    </submittedName>
</protein>
<sequence length="549" mass="59875">MKERFGLSKKIVLGAAAFFAMNMVGAQTVAEGINDIDGYKFGKAKEVYTALVNKEPSDANYFYLGNAYLVQSEPDFEKAAEYFSKGVALDAKKSFFSRIGQASVKLGKGDQTGAIADLNQIAKDSREKDPEVLYRIGEALVLYPNHNDPKLSIDYLNKAVNLAEKKGVPEYYYYTLGDANRLNKNWGEAMNAYDRALEVAKNKAAVYTRIGTLWTSAKQWERAKDNIDKAIQADPNYAPAYKARGGFNIVYQKYDQAALDYKKYLDLADSDPNTVLDYAKLAFLAKDYTNAGSALDSVFDKINDPIKYRIKAYLQYQAKDYAGAKTSLETFLSKAEKSRILPSDSGLEGLILAAIGKEKKDAAMIQQAQQKVAVAKAAKDETFDWDAELASASGTAPKVASGEGGPTNAAIDALKKQVAADPKNTDLLYKLANEYQGVQNWGGAASAWSQMANVLQTWEPAYYSLGYALQKSGDATGAIAAYQKYIDVLAAKPAADQAKGKELLANSYYNMASLTANADKAKALEYVTKALEANPADADAAKLKEKLSK</sequence>
<dbReference type="Gene3D" id="1.25.40.10">
    <property type="entry name" value="Tetratricopeptide repeat domain"/>
    <property type="match status" value="3"/>
</dbReference>
<evidence type="ECO:0000256" key="3">
    <source>
        <dbReference type="PROSITE-ProRule" id="PRU00339"/>
    </source>
</evidence>
<accession>A0A1T3D4H6</accession>
<reference evidence="5 8" key="1">
    <citation type="submission" date="2016-02" db="EMBL/GenBank/DDBJ databases">
        <authorList>
            <person name="Nicholson A.C."/>
            <person name="Humrighouse B.W."/>
            <person name="Loparev V."/>
            <person name="Emery B."/>
            <person name="Graziano J."/>
            <person name="McQuiston J.R."/>
        </authorList>
    </citation>
    <scope>NUCLEOTIDE SEQUENCE [LARGE SCALE GENOMIC DNA]</scope>
    <source>
        <strain evidence="5 8">E6809</strain>
    </source>
</reference>
<dbReference type="SMART" id="SM00028">
    <property type="entry name" value="TPR"/>
    <property type="match status" value="8"/>
</dbReference>
<organism evidence="7">
    <name type="scientific">Elizabethkingia anophelis</name>
    <dbReference type="NCBI Taxonomy" id="1117645"/>
    <lineage>
        <taxon>Bacteria</taxon>
        <taxon>Pseudomonadati</taxon>
        <taxon>Bacteroidota</taxon>
        <taxon>Flavobacteriia</taxon>
        <taxon>Flavobacteriales</taxon>
        <taxon>Weeksellaceae</taxon>
        <taxon>Elizabethkingia</taxon>
    </lineage>
</organism>
<dbReference type="Pfam" id="PF13181">
    <property type="entry name" value="TPR_8"/>
    <property type="match status" value="1"/>
</dbReference>
<evidence type="ECO:0000256" key="1">
    <source>
        <dbReference type="ARBA" id="ARBA00022737"/>
    </source>
</evidence>
<feature type="repeat" description="TPR" evidence="3">
    <location>
        <begin position="170"/>
        <end position="203"/>
    </location>
</feature>
<proteinExistence type="predicted"/>
<dbReference type="RefSeq" id="WP_031257688.1">
    <property type="nucleotide sequence ID" value="NZ_CP014339.1"/>
</dbReference>
<keyword evidence="1" id="KW-0677">Repeat</keyword>
<dbReference type="Proteomes" id="UP000189738">
    <property type="component" value="Chromosome"/>
</dbReference>
<evidence type="ECO:0000313" key="7">
    <source>
        <dbReference type="EMBL" id="OPB48174.1"/>
    </source>
</evidence>
<dbReference type="InterPro" id="IPR050498">
    <property type="entry name" value="Ycf3"/>
</dbReference>
<feature type="chain" id="PRO_5014546529" evidence="4">
    <location>
        <begin position="27"/>
        <end position="549"/>
    </location>
</feature>
<dbReference type="EMBL" id="MAHS01000011">
    <property type="protein sequence ID" value="OPB48174.1"/>
    <property type="molecule type" value="Genomic_DNA"/>
</dbReference>